<evidence type="ECO:0000256" key="8">
    <source>
        <dbReference type="ARBA" id="ARBA00023136"/>
    </source>
</evidence>
<dbReference type="Pfam" id="PF00332">
    <property type="entry name" value="Glyco_hydro_17"/>
    <property type="match status" value="1"/>
</dbReference>
<evidence type="ECO:0000256" key="2">
    <source>
        <dbReference type="ARBA" id="ARBA00004236"/>
    </source>
</evidence>
<dbReference type="SUPFAM" id="SSF51445">
    <property type="entry name" value="(Trans)glycosidases"/>
    <property type="match status" value="1"/>
</dbReference>
<evidence type="ECO:0000256" key="6">
    <source>
        <dbReference type="ARBA" id="ARBA00022729"/>
    </source>
</evidence>
<sequence length="622" mass="69212">MGIASSFFRTSLCASLALTLACTPPTNGSDNGPTPAEILGNPDYQAMSYGGYRGKTRDDGPTVEQLVDDIRILNAMGIKLLRTYNTSQFPQAERLLEAIRREKQADPSFEMYVMLGAWIEAKNSWAEAVWDADNDTWIEGTGPDHTEGNLQNNSQEIDTAIRLANEHPDIVKAISVGNEAMVQWAVTYFVYPKTILKWVNYLQAAKASGELKADVWVTSSDNYESWGGGNPVYHTADLTQLFEAVDFVSVHTYPFHDSFYNPSFWGVLPSEEALPFDEMTGLTMDRAIAYAKGQYQSVLDYMSQLGIDKPVHIGETGWASIDGTAYGVKGSKAADEYKQKAFHDRLRAWTDEEGISLFFFEAFDEQWKNADSPDHSENHFGLVTLDNELKYALWEAFDEGRFAELTRNGAPLKKSFSGELESLLASAMVPPFKSQMAVRRIETVNKTREPGEAVTEQRLVVVHDTLSDDSSDITFPSAMLKLTPWEGTTAIELMPDGVVRIETRAGDWWGASLEFAADVGEDLSAFNQGTLHFDIRGSDNVNFSLGFQTGNFLRGDQVNNFANFGPSSNRRVSSDWQAVALPISEINSGTDMTDVSNLIALLSQDRAPEREIFLRNIYFSQE</sequence>
<keyword evidence="7" id="KW-0378">Hydrolase</keyword>
<gene>
    <name evidence="17" type="ORF">E0F26_01735</name>
</gene>
<evidence type="ECO:0000256" key="1">
    <source>
        <dbReference type="ARBA" id="ARBA00004191"/>
    </source>
</evidence>
<accession>A0ABY6Q4J1</accession>
<keyword evidence="12" id="KW-0624">Polysaccharide degradation</keyword>
<evidence type="ECO:0000313" key="17">
    <source>
        <dbReference type="EMBL" id="UZP73529.1"/>
    </source>
</evidence>
<evidence type="ECO:0000256" key="14">
    <source>
        <dbReference type="ARBA" id="ARBA00042373"/>
    </source>
</evidence>
<dbReference type="SUPFAM" id="SSF49785">
    <property type="entry name" value="Galactose-binding domain-like"/>
    <property type="match status" value="1"/>
</dbReference>
<evidence type="ECO:0000313" key="18">
    <source>
        <dbReference type="Proteomes" id="UP001317963"/>
    </source>
</evidence>
<evidence type="ECO:0000256" key="15">
    <source>
        <dbReference type="ARBA" id="ARBA00043078"/>
    </source>
</evidence>
<reference evidence="17 18" key="1">
    <citation type="submission" date="2019-02" db="EMBL/GenBank/DDBJ databases">
        <title>Halieaceae_genomes.</title>
        <authorList>
            <person name="Li S.-H."/>
        </authorList>
    </citation>
    <scope>NUCLEOTIDE SEQUENCE [LARGE SCALE GENOMIC DNA]</scope>
    <source>
        <strain evidence="17 18">JH123</strain>
    </source>
</reference>
<keyword evidence="4" id="KW-0134">Cell wall</keyword>
<dbReference type="Proteomes" id="UP001317963">
    <property type="component" value="Chromosome"/>
</dbReference>
<keyword evidence="6 16" id="KW-0732">Signal</keyword>
<keyword evidence="8" id="KW-0472">Membrane</keyword>
<evidence type="ECO:0000256" key="10">
    <source>
        <dbReference type="ARBA" id="ARBA00023277"/>
    </source>
</evidence>
<feature type="signal peptide" evidence="16">
    <location>
        <begin position="1"/>
        <end position="28"/>
    </location>
</feature>
<evidence type="ECO:0000256" key="12">
    <source>
        <dbReference type="ARBA" id="ARBA00023326"/>
    </source>
</evidence>
<evidence type="ECO:0000256" key="5">
    <source>
        <dbReference type="ARBA" id="ARBA00022525"/>
    </source>
</evidence>
<keyword evidence="3" id="KW-1003">Cell membrane</keyword>
<keyword evidence="18" id="KW-1185">Reference proteome</keyword>
<keyword evidence="10" id="KW-0119">Carbohydrate metabolism</keyword>
<evidence type="ECO:0000256" key="4">
    <source>
        <dbReference type="ARBA" id="ARBA00022512"/>
    </source>
</evidence>
<dbReference type="PANTHER" id="PTHR16631">
    <property type="entry name" value="GLUCAN 1,3-BETA-GLUCOSIDASE"/>
    <property type="match status" value="1"/>
</dbReference>
<dbReference type="InterPro" id="IPR008979">
    <property type="entry name" value="Galactose-bd-like_sf"/>
</dbReference>
<evidence type="ECO:0000256" key="11">
    <source>
        <dbReference type="ARBA" id="ARBA00023316"/>
    </source>
</evidence>
<comment type="subcellular location">
    <subcellularLocation>
        <location evidence="2">Cell membrane</location>
    </subcellularLocation>
    <subcellularLocation>
        <location evidence="1">Secreted</location>
        <location evidence="1">Cell wall</location>
    </subcellularLocation>
</comment>
<evidence type="ECO:0000256" key="9">
    <source>
        <dbReference type="ARBA" id="ARBA00023180"/>
    </source>
</evidence>
<evidence type="ECO:0000256" key="7">
    <source>
        <dbReference type="ARBA" id="ARBA00022801"/>
    </source>
</evidence>
<keyword evidence="11" id="KW-0961">Cell wall biogenesis/degradation</keyword>
<dbReference type="PANTHER" id="PTHR16631:SF17">
    <property type="entry name" value="GLUCAN ENDO-1,3-BETA-GLUCOSIDASE BTGC"/>
    <property type="match status" value="1"/>
</dbReference>
<organism evidence="17 18">
    <name type="scientific">Candidatus Paraluminiphilus aquimaris</name>
    <dbReference type="NCBI Taxonomy" id="2518994"/>
    <lineage>
        <taxon>Bacteria</taxon>
        <taxon>Pseudomonadati</taxon>
        <taxon>Pseudomonadota</taxon>
        <taxon>Gammaproteobacteria</taxon>
        <taxon>Cellvibrionales</taxon>
        <taxon>Halieaceae</taxon>
        <taxon>Candidatus Paraluminiphilus</taxon>
    </lineage>
</organism>
<name>A0ABY6Q4J1_9GAMM</name>
<dbReference type="RefSeq" id="WP_279242324.1">
    <property type="nucleotide sequence ID" value="NZ_CP036501.1"/>
</dbReference>
<comment type="function">
    <text evidence="13">Glucanases play a role in cell expansion during growth, in cell-cell fusion during mating, and in spore release during sporulation. This enzyme may be involved in beta-glucan degradation. Active on laminarin and lichenan.</text>
</comment>
<keyword evidence="5" id="KW-0964">Secreted</keyword>
<keyword evidence="9" id="KW-0325">Glycoprotein</keyword>
<dbReference type="Gene3D" id="3.20.20.80">
    <property type="entry name" value="Glycosidases"/>
    <property type="match status" value="1"/>
</dbReference>
<feature type="chain" id="PRO_5045583360" description="Endo-1,3-beta-glucanase btgC" evidence="16">
    <location>
        <begin position="29"/>
        <end position="622"/>
    </location>
</feature>
<proteinExistence type="predicted"/>
<evidence type="ECO:0000256" key="13">
    <source>
        <dbReference type="ARBA" id="ARBA00037649"/>
    </source>
</evidence>
<dbReference type="InterPro" id="IPR050732">
    <property type="entry name" value="Beta-glucan_modifiers"/>
</dbReference>
<evidence type="ECO:0000256" key="3">
    <source>
        <dbReference type="ARBA" id="ARBA00022475"/>
    </source>
</evidence>
<protein>
    <recommendedName>
        <fullName evidence="15">Endo-1,3-beta-glucanase btgC</fullName>
    </recommendedName>
    <alternativeName>
        <fullName evidence="14">Laminarinase btgC</fullName>
    </alternativeName>
</protein>
<dbReference type="InterPro" id="IPR000490">
    <property type="entry name" value="Glyco_hydro_17"/>
</dbReference>
<evidence type="ECO:0000256" key="16">
    <source>
        <dbReference type="SAM" id="SignalP"/>
    </source>
</evidence>
<dbReference type="EMBL" id="CP036501">
    <property type="protein sequence ID" value="UZP73529.1"/>
    <property type="molecule type" value="Genomic_DNA"/>
</dbReference>
<dbReference type="Gene3D" id="2.60.120.430">
    <property type="entry name" value="Galactose-binding lectin"/>
    <property type="match status" value="1"/>
</dbReference>
<dbReference type="InterPro" id="IPR017853">
    <property type="entry name" value="GH"/>
</dbReference>